<proteinExistence type="predicted"/>
<dbReference type="AlphaFoldDB" id="A0A645EJM3"/>
<gene>
    <name evidence="2" type="ORF">SDC9_149422</name>
</gene>
<evidence type="ECO:0000313" key="2">
    <source>
        <dbReference type="EMBL" id="MPN02208.1"/>
    </source>
</evidence>
<feature type="region of interest" description="Disordered" evidence="1">
    <location>
        <begin position="13"/>
        <end position="43"/>
    </location>
</feature>
<protein>
    <submittedName>
        <fullName evidence="2">Uncharacterized protein</fullName>
    </submittedName>
</protein>
<accession>A0A645EJM3</accession>
<name>A0A645EJM3_9ZZZZ</name>
<reference evidence="2" key="1">
    <citation type="submission" date="2019-08" db="EMBL/GenBank/DDBJ databases">
        <authorList>
            <person name="Kucharzyk K."/>
            <person name="Murdoch R.W."/>
            <person name="Higgins S."/>
            <person name="Loffler F."/>
        </authorList>
    </citation>
    <scope>NUCLEOTIDE SEQUENCE</scope>
</reference>
<comment type="caution">
    <text evidence="2">The sequence shown here is derived from an EMBL/GenBank/DDBJ whole genome shotgun (WGS) entry which is preliminary data.</text>
</comment>
<evidence type="ECO:0000256" key="1">
    <source>
        <dbReference type="SAM" id="MobiDB-lite"/>
    </source>
</evidence>
<sequence>MLLAFHLLGGRARRHQRVEAGHRAAGYGDEQNGKHGLPVYRKGGKGRQINLRIGNEYAHHGGNDHNHQQIAVEIVAGLKQRPDGHHRGNQNVNKNDDMPGALRNKDGRL</sequence>
<dbReference type="EMBL" id="VSSQ01048161">
    <property type="protein sequence ID" value="MPN02208.1"/>
    <property type="molecule type" value="Genomic_DNA"/>
</dbReference>
<feature type="region of interest" description="Disordered" evidence="1">
    <location>
        <begin position="79"/>
        <end position="109"/>
    </location>
</feature>
<organism evidence="2">
    <name type="scientific">bioreactor metagenome</name>
    <dbReference type="NCBI Taxonomy" id="1076179"/>
    <lineage>
        <taxon>unclassified sequences</taxon>
        <taxon>metagenomes</taxon>
        <taxon>ecological metagenomes</taxon>
    </lineage>
</organism>